<keyword evidence="3 5" id="KW-1133">Transmembrane helix</keyword>
<comment type="caution">
    <text evidence="7">The sequence shown here is derived from an EMBL/GenBank/DDBJ whole genome shotgun (WGS) entry which is preliminary data.</text>
</comment>
<feature type="transmembrane region" description="Helical" evidence="5">
    <location>
        <begin position="48"/>
        <end position="68"/>
    </location>
</feature>
<keyword evidence="4 5" id="KW-0472">Membrane</keyword>
<comment type="subcellular location">
    <subcellularLocation>
        <location evidence="1">Membrane</location>
        <topology evidence="1">Multi-pass membrane protein</topology>
    </subcellularLocation>
</comment>
<protein>
    <submittedName>
        <fullName evidence="7">Amino acid ABC transporter permease</fullName>
    </submittedName>
</protein>
<evidence type="ECO:0000313" key="8">
    <source>
        <dbReference type="EMBL" id="PJF33131.1"/>
    </source>
</evidence>
<dbReference type="Proteomes" id="UP000229681">
    <property type="component" value="Unassembled WGS sequence"/>
</dbReference>
<evidence type="ECO:0000313" key="9">
    <source>
        <dbReference type="Proteomes" id="UP000229681"/>
    </source>
</evidence>
<evidence type="ECO:0000313" key="7">
    <source>
        <dbReference type="EMBL" id="PJF33129.1"/>
    </source>
</evidence>
<keyword evidence="2 5" id="KW-0812">Transmembrane</keyword>
<dbReference type="GO" id="GO:0055085">
    <property type="term" value="P:transmembrane transport"/>
    <property type="evidence" value="ECO:0007669"/>
    <property type="project" value="InterPro"/>
</dbReference>
<dbReference type="Gene3D" id="1.10.3720.10">
    <property type="entry name" value="MetI-like"/>
    <property type="match status" value="1"/>
</dbReference>
<evidence type="ECO:0000256" key="5">
    <source>
        <dbReference type="SAM" id="Phobius"/>
    </source>
</evidence>
<feature type="domain" description="ABC transmembrane type-1" evidence="6">
    <location>
        <begin position="44"/>
        <end position="91"/>
    </location>
</feature>
<dbReference type="InterPro" id="IPR000515">
    <property type="entry name" value="MetI-like"/>
</dbReference>
<sequence length="91" mass="9944">LARARIPTDFSFLTQPSGFQIDEGLVDQPHKRTDSYANAFGVALINTLRAVILSLILATLLGLFVGIARLSTNLLVRTLAIAYIEVFQNTP</sequence>
<feature type="non-terminal residue" evidence="7">
    <location>
        <position position="1"/>
    </location>
</feature>
<evidence type="ECO:0000256" key="2">
    <source>
        <dbReference type="ARBA" id="ARBA00022692"/>
    </source>
</evidence>
<evidence type="ECO:0000256" key="4">
    <source>
        <dbReference type="ARBA" id="ARBA00023136"/>
    </source>
</evidence>
<feature type="non-terminal residue" evidence="7">
    <location>
        <position position="91"/>
    </location>
</feature>
<accession>A0A2M8P6F2</accession>
<dbReference type="SUPFAM" id="SSF161098">
    <property type="entry name" value="MetI-like"/>
    <property type="match status" value="1"/>
</dbReference>
<proteinExistence type="predicted"/>
<organism evidence="7 9">
    <name type="scientific">Candidatus Thermofonsia Clade 1 bacterium</name>
    <dbReference type="NCBI Taxonomy" id="2364210"/>
    <lineage>
        <taxon>Bacteria</taxon>
        <taxon>Bacillati</taxon>
        <taxon>Chloroflexota</taxon>
        <taxon>Candidatus Thermofontia</taxon>
        <taxon>Candidatus Thermofonsia Clade 1</taxon>
    </lineage>
</organism>
<dbReference type="PROSITE" id="PS50928">
    <property type="entry name" value="ABC_TM1"/>
    <property type="match status" value="1"/>
</dbReference>
<dbReference type="AlphaFoldDB" id="A0A2M8P6F2"/>
<dbReference type="EMBL" id="PGTM01001112">
    <property type="protein sequence ID" value="PJF33129.1"/>
    <property type="molecule type" value="Genomic_DNA"/>
</dbReference>
<name>A0A2M8P6F2_9CHLR</name>
<dbReference type="InterPro" id="IPR035906">
    <property type="entry name" value="MetI-like_sf"/>
</dbReference>
<evidence type="ECO:0000256" key="1">
    <source>
        <dbReference type="ARBA" id="ARBA00004141"/>
    </source>
</evidence>
<gene>
    <name evidence="8" type="ORF">CUN49_19340</name>
    <name evidence="7" type="ORF">CUN49_19345</name>
</gene>
<dbReference type="GO" id="GO:0016020">
    <property type="term" value="C:membrane"/>
    <property type="evidence" value="ECO:0007669"/>
    <property type="project" value="UniProtKB-SubCell"/>
</dbReference>
<reference evidence="7 9" key="1">
    <citation type="submission" date="2017-11" db="EMBL/GenBank/DDBJ databases">
        <title>Evolution of Phototrophy in the Chloroflexi Phylum Driven by Horizontal Gene Transfer.</title>
        <authorList>
            <person name="Ward L.M."/>
            <person name="Hemp J."/>
            <person name="Shih P.M."/>
            <person name="Mcglynn S.E."/>
            <person name="Fischer W."/>
        </authorList>
    </citation>
    <scope>NUCLEOTIDE SEQUENCE [LARGE SCALE GENOMIC DNA]</scope>
    <source>
        <strain evidence="7">JP3_13</strain>
    </source>
</reference>
<dbReference type="EMBL" id="PGTM01001111">
    <property type="protein sequence ID" value="PJF33131.1"/>
    <property type="molecule type" value="Genomic_DNA"/>
</dbReference>
<evidence type="ECO:0000256" key="3">
    <source>
        <dbReference type="ARBA" id="ARBA00022989"/>
    </source>
</evidence>
<evidence type="ECO:0000259" key="6">
    <source>
        <dbReference type="PROSITE" id="PS50928"/>
    </source>
</evidence>